<dbReference type="PANTHER" id="PTHR41317">
    <property type="entry name" value="PD-(D_E)XK NUCLEASE FAMILY TRANSPOSASE"/>
    <property type="match status" value="1"/>
</dbReference>
<proteinExistence type="predicted"/>
<evidence type="ECO:0000313" key="3">
    <source>
        <dbReference type="Proteomes" id="UP000319280"/>
    </source>
</evidence>
<gene>
    <name evidence="2" type="ORF">FH966_01555</name>
</gene>
<dbReference type="EMBL" id="VJMZ01000001">
    <property type="protein sequence ID" value="TRM13153.1"/>
    <property type="molecule type" value="Genomic_DNA"/>
</dbReference>
<dbReference type="PANTHER" id="PTHR41317:SF1">
    <property type="entry name" value="PD-(D_E)XK NUCLEASE FAMILY TRANSPOSASE"/>
    <property type="match status" value="1"/>
</dbReference>
<dbReference type="AlphaFoldDB" id="A0A549YMP5"/>
<accession>A0A549YMP5</accession>
<organism evidence="2 3">
    <name type="scientific">Lentibacillus cibarius</name>
    <dbReference type="NCBI Taxonomy" id="2583219"/>
    <lineage>
        <taxon>Bacteria</taxon>
        <taxon>Bacillati</taxon>
        <taxon>Bacillota</taxon>
        <taxon>Bacilli</taxon>
        <taxon>Bacillales</taxon>
        <taxon>Bacillaceae</taxon>
        <taxon>Lentibacillus</taxon>
    </lineage>
</organism>
<dbReference type="Proteomes" id="UP000319280">
    <property type="component" value="Unassembled WGS sequence"/>
</dbReference>
<dbReference type="InterPro" id="IPR010106">
    <property type="entry name" value="RpnA"/>
</dbReference>
<comment type="caution">
    <text evidence="2">The sequence shown here is derived from an EMBL/GenBank/DDBJ whole genome shotgun (WGS) entry which is preliminary data.</text>
</comment>
<feature type="region of interest" description="Disordered" evidence="1">
    <location>
        <begin position="275"/>
        <end position="343"/>
    </location>
</feature>
<evidence type="ECO:0000256" key="1">
    <source>
        <dbReference type="SAM" id="MobiDB-lite"/>
    </source>
</evidence>
<dbReference type="Pfam" id="PF12784">
    <property type="entry name" value="PDDEXK_2"/>
    <property type="match status" value="1"/>
</dbReference>
<keyword evidence="3" id="KW-1185">Reference proteome</keyword>
<sequence>MDLKVDYAFKQLFGNEKNKDITVVFLNAILQKTGRNRITDISFENTEIPGEYMDDKQSRLDLLVVTEADEWINVEIQFTNKYDMVKRSLYYWSKTYTRPLEKGMAYSELRPVIAINILNFTLFHEMERFHTSYHLYDDQRQTKLTNMMEFHFIEMSKLINDWKRDQLDPWNSVLARWLLLLGMVDHRKGKVYDDIYHELEEIALTDESLRETFQNWEELSSTQEQRLKYDSRLKQIMDEEAAKREHELRMQALDKREQEMDDREQIVKVKEQEVNEKHQEMKEKQQEMIEKHQEMKEKQQEMIEKHQEMKEKQQEMIEKQQEMEEKHQEMEEKQQKIEQKAEQSAKMAIARKLLKEGMEIAFIADSTGLSRDTITDIQDEME</sequence>
<reference evidence="2 3" key="1">
    <citation type="submission" date="2019-07" db="EMBL/GenBank/DDBJ databases">
        <title>Genomic analysis of Lentibacillus sp. NKC851-2.</title>
        <authorList>
            <person name="Oh Y.J."/>
        </authorList>
    </citation>
    <scope>NUCLEOTIDE SEQUENCE [LARGE SCALE GENOMIC DNA]</scope>
    <source>
        <strain evidence="2 3">NKC851-2</strain>
    </source>
</reference>
<evidence type="ECO:0000313" key="2">
    <source>
        <dbReference type="EMBL" id="TRM13153.1"/>
    </source>
</evidence>
<name>A0A549YMP5_9BACI</name>
<protein>
    <submittedName>
        <fullName evidence="2">Rpn family recombination-promoting nuclease/putative transposase</fullName>
    </submittedName>
</protein>
<dbReference type="NCBIfam" id="TIGR01784">
    <property type="entry name" value="T_den_put_tspse"/>
    <property type="match status" value="1"/>
</dbReference>